<name>A0A2U1TXN2_9GAMM</name>
<dbReference type="Proteomes" id="UP000245138">
    <property type="component" value="Unassembled WGS sequence"/>
</dbReference>
<evidence type="ECO:0000313" key="1">
    <source>
        <dbReference type="EMBL" id="PWC14166.1"/>
    </source>
</evidence>
<dbReference type="AlphaFoldDB" id="A0A2U1TXN2"/>
<dbReference type="EMBL" id="QDKJ01000003">
    <property type="protein sequence ID" value="PWC14166.1"/>
    <property type="molecule type" value="Genomic_DNA"/>
</dbReference>
<keyword evidence="2" id="KW-1185">Reference proteome</keyword>
<organism evidence="1 2">
    <name type="scientific">Brenneria roseae subsp. americana</name>
    <dbReference type="NCBI Taxonomy" id="1508507"/>
    <lineage>
        <taxon>Bacteria</taxon>
        <taxon>Pseudomonadati</taxon>
        <taxon>Pseudomonadota</taxon>
        <taxon>Gammaproteobacteria</taxon>
        <taxon>Enterobacterales</taxon>
        <taxon>Pectobacteriaceae</taxon>
        <taxon>Brenneria</taxon>
    </lineage>
</organism>
<reference evidence="1 2" key="1">
    <citation type="submission" date="2018-04" db="EMBL/GenBank/DDBJ databases">
        <title>Brenneria corticis sp.nov.</title>
        <authorList>
            <person name="Li Y."/>
        </authorList>
    </citation>
    <scope>NUCLEOTIDE SEQUENCE [LARGE SCALE GENOMIC DNA]</scope>
    <source>
        <strain evidence="1 2">LMG 27715</strain>
    </source>
</reference>
<protein>
    <submittedName>
        <fullName evidence="1">Uncharacterized protein</fullName>
    </submittedName>
</protein>
<evidence type="ECO:0000313" key="2">
    <source>
        <dbReference type="Proteomes" id="UP000245138"/>
    </source>
</evidence>
<gene>
    <name evidence="1" type="ORF">B4923_04440</name>
</gene>
<proteinExistence type="predicted"/>
<sequence length="64" mass="7039">MSVILIFKRSRSLIIRRISNIDNASIVQANALELPFPDRCFSTCFIRFAVTASVSGTFVFIAGG</sequence>
<accession>A0A2U1TXN2</accession>
<comment type="caution">
    <text evidence="1">The sequence shown here is derived from an EMBL/GenBank/DDBJ whole genome shotgun (WGS) entry which is preliminary data.</text>
</comment>